<proteinExistence type="predicted"/>
<sequence>MGFLGKSGWVVIGLFLLVVGLLIKSDLISGLLEVIGWLMVVAGIVALVVGVVGLVTGKKN</sequence>
<evidence type="ECO:0000256" key="1">
    <source>
        <dbReference type="SAM" id="Phobius"/>
    </source>
</evidence>
<accession>A0A381ZVA6</accession>
<dbReference type="EMBL" id="UINC01022756">
    <property type="protein sequence ID" value="SVA93034.1"/>
    <property type="molecule type" value="Genomic_DNA"/>
</dbReference>
<evidence type="ECO:0000313" key="2">
    <source>
        <dbReference type="EMBL" id="SVA93034.1"/>
    </source>
</evidence>
<keyword evidence="1" id="KW-0812">Transmembrane</keyword>
<gene>
    <name evidence="2" type="ORF">METZ01_LOCUS145888</name>
</gene>
<dbReference type="AlphaFoldDB" id="A0A381ZVA6"/>
<keyword evidence="1" id="KW-0472">Membrane</keyword>
<name>A0A381ZVA6_9ZZZZ</name>
<protein>
    <submittedName>
        <fullName evidence="2">Uncharacterized protein</fullName>
    </submittedName>
</protein>
<feature type="transmembrane region" description="Helical" evidence="1">
    <location>
        <begin position="35"/>
        <end position="55"/>
    </location>
</feature>
<keyword evidence="1" id="KW-1133">Transmembrane helix</keyword>
<feature type="transmembrane region" description="Helical" evidence="1">
    <location>
        <begin position="7"/>
        <end position="23"/>
    </location>
</feature>
<reference evidence="2" key="1">
    <citation type="submission" date="2018-05" db="EMBL/GenBank/DDBJ databases">
        <authorList>
            <person name="Lanie J.A."/>
            <person name="Ng W.-L."/>
            <person name="Kazmierczak K.M."/>
            <person name="Andrzejewski T.M."/>
            <person name="Davidsen T.M."/>
            <person name="Wayne K.J."/>
            <person name="Tettelin H."/>
            <person name="Glass J.I."/>
            <person name="Rusch D."/>
            <person name="Podicherti R."/>
            <person name="Tsui H.-C.T."/>
            <person name="Winkler M.E."/>
        </authorList>
    </citation>
    <scope>NUCLEOTIDE SEQUENCE</scope>
</reference>
<organism evidence="2">
    <name type="scientific">marine metagenome</name>
    <dbReference type="NCBI Taxonomy" id="408172"/>
    <lineage>
        <taxon>unclassified sequences</taxon>
        <taxon>metagenomes</taxon>
        <taxon>ecological metagenomes</taxon>
    </lineage>
</organism>